<evidence type="ECO:0000256" key="2">
    <source>
        <dbReference type="ARBA" id="ARBA00022517"/>
    </source>
</evidence>
<feature type="domain" description="Ribosome maturation factor RimP N-terminal" evidence="4">
    <location>
        <begin position="8"/>
        <end position="80"/>
    </location>
</feature>
<dbReference type="Pfam" id="PF02576">
    <property type="entry name" value="RimP_N"/>
    <property type="match status" value="1"/>
</dbReference>
<dbReference type="FunFam" id="3.30.300.70:FF:000001">
    <property type="entry name" value="Ribosome maturation factor RimP"/>
    <property type="match status" value="1"/>
</dbReference>
<evidence type="ECO:0000256" key="1">
    <source>
        <dbReference type="ARBA" id="ARBA00022490"/>
    </source>
</evidence>
<dbReference type="SUPFAM" id="SSF74942">
    <property type="entry name" value="YhbC-like, C-terminal domain"/>
    <property type="match status" value="1"/>
</dbReference>
<dbReference type="InterPro" id="IPR003728">
    <property type="entry name" value="Ribosome_maturation_RimP"/>
</dbReference>
<proteinExistence type="inferred from homology"/>
<reference evidence="6 7" key="1">
    <citation type="submission" date="2018-05" db="EMBL/GenBank/DDBJ databases">
        <title>Leucothrix arctica sp. nov., isolated from Arctic seawater.</title>
        <authorList>
            <person name="Choi A."/>
            <person name="Baek K."/>
        </authorList>
    </citation>
    <scope>NUCLEOTIDE SEQUENCE [LARGE SCALE GENOMIC DNA]</scope>
    <source>
        <strain evidence="6 7">IMCC9719</strain>
    </source>
</reference>
<sequence length="147" mass="16564">MQEQLDQLITSVVEGLGFQLWGYEYRPQTESALLRIFIENEGGVSIDNCTQVSRQVGAALDVDDLIPVAYILEVSSPGIDRVLFSKDQYEAYIGEDLKVRTRTPIDGRRNFRGSLVSVHDTHVTVDVDNESFEIPFDVIDRARLVMA</sequence>
<comment type="caution">
    <text evidence="6">The sequence shown here is derived from an EMBL/GenBank/DDBJ whole genome shotgun (WGS) entry which is preliminary data.</text>
</comment>
<comment type="subcellular location">
    <subcellularLocation>
        <location evidence="3">Cytoplasm</location>
    </subcellularLocation>
</comment>
<dbReference type="PANTHER" id="PTHR33867">
    <property type="entry name" value="RIBOSOME MATURATION FACTOR RIMP"/>
    <property type="match status" value="1"/>
</dbReference>
<name>A0A317CNG1_9GAMM</name>
<protein>
    <recommendedName>
        <fullName evidence="3">Ribosome maturation factor RimP</fullName>
    </recommendedName>
</protein>
<evidence type="ECO:0000313" key="7">
    <source>
        <dbReference type="Proteomes" id="UP000245506"/>
    </source>
</evidence>
<comment type="similarity">
    <text evidence="3">Belongs to the RimP family.</text>
</comment>
<gene>
    <name evidence="3" type="primary">rimP</name>
    <name evidence="6" type="ORF">DKT75_02330</name>
</gene>
<dbReference type="InterPro" id="IPR036847">
    <property type="entry name" value="RimP_C_sf"/>
</dbReference>
<feature type="domain" description="Ribosome maturation factor RimP C-terminal" evidence="5">
    <location>
        <begin position="83"/>
        <end position="146"/>
    </location>
</feature>
<dbReference type="CDD" id="cd01734">
    <property type="entry name" value="YlxS_C"/>
    <property type="match status" value="1"/>
</dbReference>
<dbReference type="Gene3D" id="3.30.300.70">
    <property type="entry name" value="RimP-like superfamily, N-terminal"/>
    <property type="match status" value="1"/>
</dbReference>
<dbReference type="EMBL" id="QGKL01000009">
    <property type="protein sequence ID" value="PWQ99013.1"/>
    <property type="molecule type" value="Genomic_DNA"/>
</dbReference>
<evidence type="ECO:0000259" key="5">
    <source>
        <dbReference type="Pfam" id="PF17384"/>
    </source>
</evidence>
<dbReference type="SUPFAM" id="SSF75420">
    <property type="entry name" value="YhbC-like, N-terminal domain"/>
    <property type="match status" value="1"/>
</dbReference>
<dbReference type="GO" id="GO:0005829">
    <property type="term" value="C:cytosol"/>
    <property type="evidence" value="ECO:0007669"/>
    <property type="project" value="TreeGrafter"/>
</dbReference>
<dbReference type="OrthoDB" id="9805006at2"/>
<dbReference type="Pfam" id="PF17384">
    <property type="entry name" value="DUF150_C"/>
    <property type="match status" value="1"/>
</dbReference>
<dbReference type="InterPro" id="IPR028998">
    <property type="entry name" value="RimP_C"/>
</dbReference>
<evidence type="ECO:0000313" key="6">
    <source>
        <dbReference type="EMBL" id="PWQ99013.1"/>
    </source>
</evidence>
<dbReference type="Proteomes" id="UP000245506">
    <property type="component" value="Unassembled WGS sequence"/>
</dbReference>
<dbReference type="PANTHER" id="PTHR33867:SF1">
    <property type="entry name" value="RIBOSOME MATURATION FACTOR RIMP"/>
    <property type="match status" value="1"/>
</dbReference>
<dbReference type="Gene3D" id="2.30.30.180">
    <property type="entry name" value="Ribosome maturation factor RimP, C-terminal domain"/>
    <property type="match status" value="1"/>
</dbReference>
<keyword evidence="1 3" id="KW-0963">Cytoplasm</keyword>
<dbReference type="GO" id="GO:0000028">
    <property type="term" value="P:ribosomal small subunit assembly"/>
    <property type="evidence" value="ECO:0007669"/>
    <property type="project" value="TreeGrafter"/>
</dbReference>
<dbReference type="InterPro" id="IPR028989">
    <property type="entry name" value="RimP_N"/>
</dbReference>
<keyword evidence="2 3" id="KW-0690">Ribosome biogenesis</keyword>
<dbReference type="HAMAP" id="MF_01077">
    <property type="entry name" value="RimP"/>
    <property type="match status" value="1"/>
</dbReference>
<dbReference type="GO" id="GO:0006412">
    <property type="term" value="P:translation"/>
    <property type="evidence" value="ECO:0007669"/>
    <property type="project" value="TreeGrafter"/>
</dbReference>
<keyword evidence="7" id="KW-1185">Reference proteome</keyword>
<comment type="function">
    <text evidence="3">Required for maturation of 30S ribosomal subunits.</text>
</comment>
<dbReference type="NCBIfam" id="NF000927">
    <property type="entry name" value="PRK00092.1-1"/>
    <property type="match status" value="1"/>
</dbReference>
<accession>A0A317CNG1</accession>
<dbReference type="RefSeq" id="WP_109821819.1">
    <property type="nucleotide sequence ID" value="NZ_QGKL01000009.1"/>
</dbReference>
<organism evidence="6 7">
    <name type="scientific">Leucothrix arctica</name>
    <dbReference type="NCBI Taxonomy" id="1481894"/>
    <lineage>
        <taxon>Bacteria</taxon>
        <taxon>Pseudomonadati</taxon>
        <taxon>Pseudomonadota</taxon>
        <taxon>Gammaproteobacteria</taxon>
        <taxon>Thiotrichales</taxon>
        <taxon>Thiotrichaceae</taxon>
        <taxon>Leucothrix</taxon>
    </lineage>
</organism>
<dbReference type="AlphaFoldDB" id="A0A317CNG1"/>
<evidence type="ECO:0000259" key="4">
    <source>
        <dbReference type="Pfam" id="PF02576"/>
    </source>
</evidence>
<dbReference type="InterPro" id="IPR035956">
    <property type="entry name" value="RimP_N_sf"/>
</dbReference>
<evidence type="ECO:0000256" key="3">
    <source>
        <dbReference type="HAMAP-Rule" id="MF_01077"/>
    </source>
</evidence>